<feature type="compositionally biased region" description="Basic and acidic residues" evidence="1">
    <location>
        <begin position="23"/>
        <end position="92"/>
    </location>
</feature>
<gene>
    <name evidence="2" type="ORF">F5X68DRAFT_215502</name>
</gene>
<keyword evidence="3" id="KW-1185">Reference proteome</keyword>
<feature type="compositionally biased region" description="Low complexity" evidence="1">
    <location>
        <begin position="141"/>
        <end position="150"/>
    </location>
</feature>
<dbReference type="EMBL" id="JAGSXJ010000029">
    <property type="protein sequence ID" value="KAH6670934.1"/>
    <property type="molecule type" value="Genomic_DNA"/>
</dbReference>
<evidence type="ECO:0000313" key="3">
    <source>
        <dbReference type="Proteomes" id="UP000770015"/>
    </source>
</evidence>
<feature type="compositionally biased region" description="Polar residues" evidence="1">
    <location>
        <begin position="236"/>
        <end position="258"/>
    </location>
</feature>
<protein>
    <submittedName>
        <fullName evidence="2">Uncharacterized protein</fullName>
    </submittedName>
</protein>
<dbReference type="AlphaFoldDB" id="A0A9P8V458"/>
<organism evidence="2 3">
    <name type="scientific">Plectosphaerella plurivora</name>
    <dbReference type="NCBI Taxonomy" id="936078"/>
    <lineage>
        <taxon>Eukaryota</taxon>
        <taxon>Fungi</taxon>
        <taxon>Dikarya</taxon>
        <taxon>Ascomycota</taxon>
        <taxon>Pezizomycotina</taxon>
        <taxon>Sordariomycetes</taxon>
        <taxon>Hypocreomycetidae</taxon>
        <taxon>Glomerellales</taxon>
        <taxon>Plectosphaerellaceae</taxon>
        <taxon>Plectosphaerella</taxon>
    </lineage>
</organism>
<name>A0A9P8V458_9PEZI</name>
<sequence length="504" mass="54901">MPLEKGQRVLPDPVPRPMTTKQARKEYLERTRGPKLTKEQQRAEERRLQAEIRRDIKKRDEEAKKAEERERTSIRAKAARDRAKAKEEAEKVAKRKAGKPLKPPRPSQASIMGFMKGNATTKKRASVEEDTKLEAIREESAPPASSSGSSTKRRRLSEADATIDCPGPEDNETDKDPSVVEARPGGGVLEPAEVEDTVPPHPLADMASPEVQHEQAADIEPPPSGQAEVEPEPHTASCSPTPVSSPRPDQNGRTMSLAISFSLDDFEDSLASALQLDEELQGPGTGNHQASDQAAEDTKPAAVDEDQGQIKPEGRVVAKPVPDLDNILPFLSTQDCSFSEADINEIETPPNIGRRSRSWTPAMPPPHRFSATMHRQQSMPRKPPAAHTSPRQPRLHRPALAPITNQRLQVLDTVANSSAKPVSVPRSPPAKPAHTMNLTDEDLSALQSEDWDDDFSLSKSLSPRAARSSIVQASQPGQGPIPPALGPSSSDIRSLALADWSDDL</sequence>
<feature type="compositionally biased region" description="Acidic residues" evidence="1">
    <location>
        <begin position="439"/>
        <end position="455"/>
    </location>
</feature>
<comment type="caution">
    <text evidence="2">The sequence shown here is derived from an EMBL/GenBank/DDBJ whole genome shotgun (WGS) entry which is preliminary data.</text>
</comment>
<proteinExistence type="predicted"/>
<reference evidence="2" key="1">
    <citation type="journal article" date="2021" name="Nat. Commun.">
        <title>Genetic determinants of endophytism in the Arabidopsis root mycobiome.</title>
        <authorList>
            <person name="Mesny F."/>
            <person name="Miyauchi S."/>
            <person name="Thiergart T."/>
            <person name="Pickel B."/>
            <person name="Atanasova L."/>
            <person name="Karlsson M."/>
            <person name="Huettel B."/>
            <person name="Barry K.W."/>
            <person name="Haridas S."/>
            <person name="Chen C."/>
            <person name="Bauer D."/>
            <person name="Andreopoulos W."/>
            <person name="Pangilinan J."/>
            <person name="LaButti K."/>
            <person name="Riley R."/>
            <person name="Lipzen A."/>
            <person name="Clum A."/>
            <person name="Drula E."/>
            <person name="Henrissat B."/>
            <person name="Kohler A."/>
            <person name="Grigoriev I.V."/>
            <person name="Martin F.M."/>
            <person name="Hacquard S."/>
        </authorList>
    </citation>
    <scope>NUCLEOTIDE SEQUENCE</scope>
    <source>
        <strain evidence="2">MPI-SDFR-AT-0117</strain>
    </source>
</reference>
<feature type="compositionally biased region" description="Basic and acidic residues" evidence="1">
    <location>
        <begin position="125"/>
        <end position="140"/>
    </location>
</feature>
<feature type="region of interest" description="Disordered" evidence="1">
    <location>
        <begin position="273"/>
        <end position="318"/>
    </location>
</feature>
<evidence type="ECO:0000256" key="1">
    <source>
        <dbReference type="SAM" id="MobiDB-lite"/>
    </source>
</evidence>
<feature type="region of interest" description="Disordered" evidence="1">
    <location>
        <begin position="1"/>
        <end position="258"/>
    </location>
</feature>
<evidence type="ECO:0000313" key="2">
    <source>
        <dbReference type="EMBL" id="KAH6670934.1"/>
    </source>
</evidence>
<feature type="region of interest" description="Disordered" evidence="1">
    <location>
        <begin position="341"/>
        <end position="491"/>
    </location>
</feature>
<dbReference type="OrthoDB" id="4826252at2759"/>
<accession>A0A9P8V458</accession>
<dbReference type="Proteomes" id="UP000770015">
    <property type="component" value="Unassembled WGS sequence"/>
</dbReference>
<feature type="compositionally biased region" description="Polar residues" evidence="1">
    <location>
        <begin position="403"/>
        <end position="420"/>
    </location>
</feature>